<feature type="domain" description="HTH marR-type" evidence="2">
    <location>
        <begin position="16"/>
        <end position="55"/>
    </location>
</feature>
<protein>
    <submittedName>
        <fullName evidence="3">Transcriptional regulator lsrR</fullName>
    </submittedName>
</protein>
<dbReference type="InterPro" id="IPR000835">
    <property type="entry name" value="HTH_MarR-typ"/>
</dbReference>
<dbReference type="GO" id="GO:0003700">
    <property type="term" value="F:DNA-binding transcription factor activity"/>
    <property type="evidence" value="ECO:0007669"/>
    <property type="project" value="InterPro"/>
</dbReference>
<dbReference type="AlphaFoldDB" id="A0A2X3IV94"/>
<reference evidence="3 4" key="1">
    <citation type="submission" date="2018-06" db="EMBL/GenBank/DDBJ databases">
        <authorList>
            <consortium name="Pathogen Informatics"/>
            <person name="Doyle S."/>
        </authorList>
    </citation>
    <scope>NUCLEOTIDE SEQUENCE [LARGE SCALE GENOMIC DNA]</scope>
    <source>
        <strain evidence="3 4">NCTC12120</strain>
    </source>
</reference>
<dbReference type="Gene3D" id="1.10.10.10">
    <property type="entry name" value="Winged helix-like DNA-binding domain superfamily/Winged helix DNA-binding domain"/>
    <property type="match status" value="1"/>
</dbReference>
<accession>A0A2X3IV94</accession>
<evidence type="ECO:0000313" key="4">
    <source>
        <dbReference type="Proteomes" id="UP000251197"/>
    </source>
</evidence>
<proteinExistence type="predicted"/>
<dbReference type="Proteomes" id="UP000251197">
    <property type="component" value="Unassembled WGS sequence"/>
</dbReference>
<dbReference type="SUPFAM" id="SSF46689">
    <property type="entry name" value="Homeodomain-like"/>
    <property type="match status" value="1"/>
</dbReference>
<organism evidence="3 4">
    <name type="scientific">Cedecea neteri</name>
    <dbReference type="NCBI Taxonomy" id="158822"/>
    <lineage>
        <taxon>Bacteria</taxon>
        <taxon>Pseudomonadati</taxon>
        <taxon>Pseudomonadota</taxon>
        <taxon>Gammaproteobacteria</taxon>
        <taxon>Enterobacterales</taxon>
        <taxon>Enterobacteriaceae</taxon>
        <taxon>Cedecea</taxon>
    </lineage>
</organism>
<feature type="region of interest" description="Disordered" evidence="1">
    <location>
        <begin position="54"/>
        <end position="89"/>
    </location>
</feature>
<dbReference type="Pfam" id="PF12802">
    <property type="entry name" value="MarR_2"/>
    <property type="match status" value="1"/>
</dbReference>
<dbReference type="InterPro" id="IPR009057">
    <property type="entry name" value="Homeodomain-like_sf"/>
</dbReference>
<dbReference type="PANTHER" id="PTHR34294:SF1">
    <property type="entry name" value="TRANSCRIPTIONAL REGULATOR LSRR"/>
    <property type="match status" value="1"/>
</dbReference>
<dbReference type="InterPro" id="IPR051054">
    <property type="entry name" value="SorC_transcr_regulators"/>
</dbReference>
<sequence length="89" mass="9586">MSREEKKQEQAARVAWMYYVAGMTQQDIARELGISRQVAQRLVSSAREQGMVTVKNRPSGCPLPEAGAAGPGTFRAGNLPRGALGRAGR</sequence>
<name>A0A2X3IV94_9ENTR</name>
<dbReference type="EMBL" id="UAVU01000007">
    <property type="protein sequence ID" value="SQC91076.1"/>
    <property type="molecule type" value="Genomic_DNA"/>
</dbReference>
<evidence type="ECO:0000313" key="3">
    <source>
        <dbReference type="EMBL" id="SQC91076.1"/>
    </source>
</evidence>
<evidence type="ECO:0000256" key="1">
    <source>
        <dbReference type="SAM" id="MobiDB-lite"/>
    </source>
</evidence>
<dbReference type="InterPro" id="IPR036388">
    <property type="entry name" value="WH-like_DNA-bd_sf"/>
</dbReference>
<evidence type="ECO:0000259" key="2">
    <source>
        <dbReference type="Pfam" id="PF12802"/>
    </source>
</evidence>
<gene>
    <name evidence="3" type="primary">lsrR</name>
    <name evidence="3" type="ORF">NCTC12120_04225</name>
</gene>
<dbReference type="PANTHER" id="PTHR34294">
    <property type="entry name" value="TRANSCRIPTIONAL REGULATOR-RELATED"/>
    <property type="match status" value="1"/>
</dbReference>